<dbReference type="PROSITE" id="PS51155">
    <property type="entry name" value="CHIT_BIND_RR_2"/>
    <property type="match status" value="3"/>
</dbReference>
<name>A0A7R9JNL9_TIMGE</name>
<dbReference type="InterPro" id="IPR031311">
    <property type="entry name" value="CHIT_BIND_RR_consensus"/>
</dbReference>
<dbReference type="InterPro" id="IPR000618">
    <property type="entry name" value="Insect_cuticle"/>
</dbReference>
<dbReference type="PANTHER" id="PTHR10380">
    <property type="entry name" value="CUTICLE PROTEIN"/>
    <property type="match status" value="1"/>
</dbReference>
<dbReference type="InterPro" id="IPR050468">
    <property type="entry name" value="Cuticle_Struct_Prot"/>
</dbReference>
<dbReference type="PANTHER" id="PTHR10380:SF196">
    <property type="entry name" value="CUTICULAR PROTEIN 72EA"/>
    <property type="match status" value="1"/>
</dbReference>
<evidence type="ECO:0008006" key="4">
    <source>
        <dbReference type="Google" id="ProtNLM"/>
    </source>
</evidence>
<gene>
    <name evidence="3" type="ORF">TGEB3V08_LOCUS613</name>
</gene>
<organism evidence="3">
    <name type="scientific">Timema genevievae</name>
    <name type="common">Walking stick</name>
    <dbReference type="NCBI Taxonomy" id="629358"/>
    <lineage>
        <taxon>Eukaryota</taxon>
        <taxon>Metazoa</taxon>
        <taxon>Ecdysozoa</taxon>
        <taxon>Arthropoda</taxon>
        <taxon>Hexapoda</taxon>
        <taxon>Insecta</taxon>
        <taxon>Pterygota</taxon>
        <taxon>Neoptera</taxon>
        <taxon>Polyneoptera</taxon>
        <taxon>Phasmatodea</taxon>
        <taxon>Timematodea</taxon>
        <taxon>Timematoidea</taxon>
        <taxon>Timematidae</taxon>
        <taxon>Timema</taxon>
    </lineage>
</organism>
<proteinExistence type="predicted"/>
<evidence type="ECO:0000313" key="3">
    <source>
        <dbReference type="EMBL" id="CAD7586222.1"/>
    </source>
</evidence>
<keyword evidence="1 2" id="KW-0193">Cuticle</keyword>
<sequence length="456" mass="47065">MQAYIANGKTSKQTLGKPSVYHGYAASPGVPYSYYYNPHSAVSSQYHAQDELGQYSYGYSGGPSAKQETRTLDGVTRGGYSYIDANGIVQTVNYIADDVNGFRVAATNLPVAPAFRSPCGEPRRPTARPRHPRVLSTHAGLTSLSSQYHAQDELGQYSYGYSGGPSAKHETRTLDGVTRGGYSYIDANGIVQTVNYVADDVNGFRDELGQYSYGYAGGLSAKSEVKSFDGVTRGGYSYVDANGELQTVSYTADALNGFRVAATNLPKAPAPIESAPLVAPEPVQDTPEVVEARTAHLAAVEEAAAAAAAAPEVPEVAPLPAAVAVGPASTVSYSAPALSYATPTITYSSAAPAISYSAPGISYSSLAGPALSYSSLAGPALSYSSLAGPAISYSSLAGPAVSYSSLAGPAISYSSLAAPAIYSAAPISVPADTPEVNAAKAAHFAAHLEAKTRLFV</sequence>
<dbReference type="EMBL" id="OE839218">
    <property type="protein sequence ID" value="CAD7586222.1"/>
    <property type="molecule type" value="Genomic_DNA"/>
</dbReference>
<dbReference type="PROSITE" id="PS00233">
    <property type="entry name" value="CHIT_BIND_RR_1"/>
    <property type="match status" value="2"/>
</dbReference>
<reference evidence="3" key="1">
    <citation type="submission" date="2020-11" db="EMBL/GenBank/DDBJ databases">
        <authorList>
            <person name="Tran Van P."/>
        </authorList>
    </citation>
    <scope>NUCLEOTIDE SEQUENCE</scope>
</reference>
<dbReference type="Pfam" id="PF00379">
    <property type="entry name" value="Chitin_bind_4"/>
    <property type="match status" value="3"/>
</dbReference>
<accession>A0A7R9JNL9</accession>
<dbReference type="GO" id="GO:0008010">
    <property type="term" value="F:structural constituent of chitin-based larval cuticle"/>
    <property type="evidence" value="ECO:0007669"/>
    <property type="project" value="TreeGrafter"/>
</dbReference>
<evidence type="ECO:0000256" key="1">
    <source>
        <dbReference type="ARBA" id="ARBA00022460"/>
    </source>
</evidence>
<dbReference type="AlphaFoldDB" id="A0A7R9JNL9"/>
<protein>
    <recommendedName>
        <fullName evidence="4">Cuticle protein 6</fullName>
    </recommendedName>
</protein>
<evidence type="ECO:0000256" key="2">
    <source>
        <dbReference type="PROSITE-ProRule" id="PRU00497"/>
    </source>
</evidence>
<dbReference type="GO" id="GO:0062129">
    <property type="term" value="C:chitin-based extracellular matrix"/>
    <property type="evidence" value="ECO:0007669"/>
    <property type="project" value="TreeGrafter"/>
</dbReference>